<dbReference type="Gene3D" id="1.10.1420.10">
    <property type="match status" value="1"/>
</dbReference>
<evidence type="ECO:0000259" key="4">
    <source>
        <dbReference type="SMART" id="SM00534"/>
    </source>
</evidence>
<dbReference type="SMART" id="SM00534">
    <property type="entry name" value="MUTSac"/>
    <property type="match status" value="1"/>
</dbReference>
<dbReference type="PANTHER" id="PTHR11361:SF99">
    <property type="entry name" value="DNA MISMATCH REPAIR PROTEIN"/>
    <property type="match status" value="1"/>
</dbReference>
<reference evidence="5 6" key="1">
    <citation type="submission" date="2020-10" db="EMBL/GenBank/DDBJ databases">
        <title>Mucilaginibacter mali sp. nov., isolated from rhizosphere soil of apple orchard.</title>
        <authorList>
            <person name="Lee J.-S."/>
            <person name="Kim H.S."/>
            <person name="Kim J.-S."/>
        </authorList>
    </citation>
    <scope>NUCLEOTIDE SEQUENCE [LARGE SCALE GENOMIC DNA]</scope>
    <source>
        <strain evidence="5 6">KCTC 23157</strain>
    </source>
</reference>
<keyword evidence="2" id="KW-0067">ATP-binding</keyword>
<accession>A0ABR9XLN3</accession>
<dbReference type="InterPro" id="IPR027417">
    <property type="entry name" value="P-loop_NTPase"/>
</dbReference>
<keyword evidence="3" id="KW-0238">DNA-binding</keyword>
<dbReference type="InterPro" id="IPR045076">
    <property type="entry name" value="MutS"/>
</dbReference>
<evidence type="ECO:0000256" key="1">
    <source>
        <dbReference type="ARBA" id="ARBA00022741"/>
    </source>
</evidence>
<dbReference type="InterPro" id="IPR000432">
    <property type="entry name" value="DNA_mismatch_repair_MutS_C"/>
</dbReference>
<proteinExistence type="predicted"/>
<dbReference type="InterPro" id="IPR036187">
    <property type="entry name" value="DNA_mismatch_repair_MutS_sf"/>
</dbReference>
<evidence type="ECO:0000256" key="3">
    <source>
        <dbReference type="ARBA" id="ARBA00023125"/>
    </source>
</evidence>
<name>A0ABR9XLN3_9SPHI</name>
<keyword evidence="6" id="KW-1185">Reference proteome</keyword>
<gene>
    <name evidence="5" type="ORF">IRJ18_17605</name>
</gene>
<evidence type="ECO:0000313" key="6">
    <source>
        <dbReference type="Proteomes" id="UP000632774"/>
    </source>
</evidence>
<dbReference type="SUPFAM" id="SSF48334">
    <property type="entry name" value="DNA repair protein MutS, domain III"/>
    <property type="match status" value="1"/>
</dbReference>
<comment type="caution">
    <text evidence="5">The sequence shown here is derived from an EMBL/GenBank/DDBJ whole genome shotgun (WGS) entry which is preliminary data.</text>
</comment>
<dbReference type="RefSeq" id="WP_194107609.1">
    <property type="nucleotide sequence ID" value="NZ_JADFFM010000002.1"/>
</dbReference>
<dbReference type="SUPFAM" id="SSF52540">
    <property type="entry name" value="P-loop containing nucleoside triphosphate hydrolases"/>
    <property type="match status" value="1"/>
</dbReference>
<dbReference type="Pfam" id="PF00488">
    <property type="entry name" value="MutS_V"/>
    <property type="match status" value="1"/>
</dbReference>
<dbReference type="PANTHER" id="PTHR11361">
    <property type="entry name" value="DNA MISMATCH REPAIR PROTEIN MUTS FAMILY MEMBER"/>
    <property type="match status" value="1"/>
</dbReference>
<organism evidence="5 6">
    <name type="scientific">Mucilaginibacter boryungensis</name>
    <dbReference type="NCBI Taxonomy" id="768480"/>
    <lineage>
        <taxon>Bacteria</taxon>
        <taxon>Pseudomonadati</taxon>
        <taxon>Bacteroidota</taxon>
        <taxon>Sphingobacteriia</taxon>
        <taxon>Sphingobacteriales</taxon>
        <taxon>Sphingobacteriaceae</taxon>
        <taxon>Mucilaginibacter</taxon>
    </lineage>
</organism>
<dbReference type="Proteomes" id="UP000632774">
    <property type="component" value="Unassembled WGS sequence"/>
</dbReference>
<protein>
    <recommendedName>
        <fullName evidence="4">DNA mismatch repair proteins mutS family domain-containing protein</fullName>
    </recommendedName>
</protein>
<evidence type="ECO:0000313" key="5">
    <source>
        <dbReference type="EMBL" id="MBE9668191.1"/>
    </source>
</evidence>
<dbReference type="EMBL" id="JADFFM010000002">
    <property type="protein sequence ID" value="MBE9668191.1"/>
    <property type="molecule type" value="Genomic_DNA"/>
</dbReference>
<evidence type="ECO:0000256" key="2">
    <source>
        <dbReference type="ARBA" id="ARBA00022840"/>
    </source>
</evidence>
<dbReference type="Gene3D" id="3.40.50.300">
    <property type="entry name" value="P-loop containing nucleotide triphosphate hydrolases"/>
    <property type="match status" value="1"/>
</dbReference>
<keyword evidence="1" id="KW-0547">Nucleotide-binding</keyword>
<feature type="domain" description="DNA mismatch repair proteins mutS family" evidence="4">
    <location>
        <begin position="265"/>
        <end position="446"/>
    </location>
</feature>
<sequence length="451" mass="51427">MSFKQIQTLTMPFDTDQQTLLDLSLTGINGHQAISELFKPVTIGGKIALKELFDHPLNDVDIIVQRQRAIRFLQQEQPKVKLDKEETDFIEHYLNSFNREETFSKIRAYKNQFKNWIKPSSQHYIVSRGVRLLIYQLHHITDTLEAYTNLLPVHIAELQLLSKGLVALIRPLLVFKSKAGRNFNAVELEELDFLFRYSKKHEVKQYLLALYQLDVFMAAAKTGDDLNFCYPEIILSDEPELRLNGFFHPFVKEPVVNNLEFNYQQNLCFITGANMAGKSTLLKSIGICTYLAHLGFPAPAASMYTTVFNGMFTTINLADNIVAGHSHFYSEVLRIKHVALQIGTIKKILILFDELFRGTNVKDAHDASLAIIKAFAQVKTSLFIVSTHIVEVAEELKVQENIFFKCLGTTMQRDKAVYNYQLKDGISNERLGMRIIEDEGLVDIITAQVGN</sequence>